<keyword evidence="1" id="KW-0732">Signal</keyword>
<dbReference type="Proteomes" id="UP000001593">
    <property type="component" value="Unassembled WGS sequence"/>
</dbReference>
<protein>
    <recommendedName>
        <fullName evidence="2">Ricin B lectin domain-containing protein</fullName>
    </recommendedName>
</protein>
<organism evidence="3 4">
    <name type="scientific">Nematostella vectensis</name>
    <name type="common">Starlet sea anemone</name>
    <dbReference type="NCBI Taxonomy" id="45351"/>
    <lineage>
        <taxon>Eukaryota</taxon>
        <taxon>Metazoa</taxon>
        <taxon>Cnidaria</taxon>
        <taxon>Anthozoa</taxon>
        <taxon>Hexacorallia</taxon>
        <taxon>Actiniaria</taxon>
        <taxon>Edwardsiidae</taxon>
        <taxon>Nematostella</taxon>
    </lineage>
</organism>
<reference evidence="3 4" key="1">
    <citation type="journal article" date="2007" name="Science">
        <title>Sea anemone genome reveals ancestral eumetazoan gene repertoire and genomic organization.</title>
        <authorList>
            <person name="Putnam N.H."/>
            <person name="Srivastava M."/>
            <person name="Hellsten U."/>
            <person name="Dirks B."/>
            <person name="Chapman J."/>
            <person name="Salamov A."/>
            <person name="Terry A."/>
            <person name="Shapiro H."/>
            <person name="Lindquist E."/>
            <person name="Kapitonov V.V."/>
            <person name="Jurka J."/>
            <person name="Genikhovich G."/>
            <person name="Grigoriev I.V."/>
            <person name="Lucas S.M."/>
            <person name="Steele R.E."/>
            <person name="Finnerty J.R."/>
            <person name="Technau U."/>
            <person name="Martindale M.Q."/>
            <person name="Rokhsar D.S."/>
        </authorList>
    </citation>
    <scope>NUCLEOTIDE SEQUENCE [LARGE SCALE GENOMIC DNA]</scope>
    <source>
        <strain evidence="4">CH2 X CH6</strain>
    </source>
</reference>
<dbReference type="EMBL" id="DS469513">
    <property type="protein sequence ID" value="EDO48619.1"/>
    <property type="molecule type" value="Genomic_DNA"/>
</dbReference>
<dbReference type="InterPro" id="IPR035992">
    <property type="entry name" value="Ricin_B-like_lectins"/>
</dbReference>
<dbReference type="InParanoid" id="A7RJ49"/>
<dbReference type="AlphaFoldDB" id="A7RJ49"/>
<feature type="domain" description="Ricin B lectin" evidence="2">
    <location>
        <begin position="276"/>
        <end position="398"/>
    </location>
</feature>
<dbReference type="InterPro" id="IPR001299">
    <property type="entry name" value="Ependymin"/>
</dbReference>
<dbReference type="Gene3D" id="2.80.10.50">
    <property type="match status" value="1"/>
</dbReference>
<dbReference type="SMART" id="SM00458">
    <property type="entry name" value="RICIN"/>
    <property type="match status" value="1"/>
</dbReference>
<dbReference type="PANTHER" id="PTHR10697:SF13">
    <property type="entry name" value="RICIN B LECTIN DOMAIN-CONTAINING PROTEIN"/>
    <property type="match status" value="1"/>
</dbReference>
<dbReference type="Pfam" id="PF00652">
    <property type="entry name" value="Ricin_B_lectin"/>
    <property type="match status" value="1"/>
</dbReference>
<gene>
    <name evidence="3" type="ORF">NEMVEDRAFT_v1g238674</name>
</gene>
<dbReference type="InterPro" id="IPR000772">
    <property type="entry name" value="Ricin_B_lectin"/>
</dbReference>
<sequence length="400" mass="45085">MIKIIIGSLLFAGFISSEAKDPCGRSIPLQLQGHMITVTDVIGDKVKPLTESSVFNYDGVGQRIHSKITFDTGESHTHIKMYKTKQWFIISSDGSCKVTKLTGRFPLLQIPKGSIESGNTSSVIVYSGSDNKGQYLITVTEKTCLPLTWTAFVSLESDRYMVNQRIEASYQQTSSNPMNKSSDFCKEQKTEKKEKLKRSYDMFFILRRKYYLVILISLLFLTTYKLLPPVLTEYQEGYGIVISRSVRAFQSKIRELRHLFGSPTIPQVRGLSKGDRTGWLLQNGYCLDAGKGEEGSVVTTTDCDKQLSQYWTLTSDRLMRSFSNMCLTSSSSGRPVVLEKCSKPSFGQRWHMNHRDSTIRSYIGTAICLDSANKDKSRDAVVESCDNKRASTQQWSLLST</sequence>
<dbReference type="GO" id="GO:0005576">
    <property type="term" value="C:extracellular region"/>
    <property type="evidence" value="ECO:0007669"/>
    <property type="project" value="InterPro"/>
</dbReference>
<name>A7RJ49_NEMVE</name>
<dbReference type="PROSITE" id="PS50231">
    <property type="entry name" value="RICIN_B_LECTIN"/>
    <property type="match status" value="1"/>
</dbReference>
<evidence type="ECO:0000313" key="3">
    <source>
        <dbReference type="EMBL" id="EDO48619.1"/>
    </source>
</evidence>
<feature type="chain" id="PRO_5002714249" description="Ricin B lectin domain-containing protein" evidence="1">
    <location>
        <begin position="20"/>
        <end position="400"/>
    </location>
</feature>
<dbReference type="GO" id="GO:0005509">
    <property type="term" value="F:calcium ion binding"/>
    <property type="evidence" value="ECO:0007669"/>
    <property type="project" value="InterPro"/>
</dbReference>
<dbReference type="HOGENOM" id="CLU_689478_0_0_1"/>
<dbReference type="SUPFAM" id="SSF50370">
    <property type="entry name" value="Ricin B-like lectins"/>
    <property type="match status" value="1"/>
</dbReference>
<evidence type="ECO:0000256" key="1">
    <source>
        <dbReference type="SAM" id="SignalP"/>
    </source>
</evidence>
<dbReference type="GO" id="GO:0005764">
    <property type="term" value="C:lysosome"/>
    <property type="evidence" value="ECO:0000318"/>
    <property type="project" value="GO_Central"/>
</dbReference>
<dbReference type="PANTHER" id="PTHR10697">
    <property type="entry name" value="MAMMALIAN EPENDYMIN-RELATED PROTEIN 1"/>
    <property type="match status" value="1"/>
</dbReference>
<keyword evidence="4" id="KW-1185">Reference proteome</keyword>
<accession>A7RJ49</accession>
<dbReference type="GO" id="GO:0007160">
    <property type="term" value="P:cell-matrix adhesion"/>
    <property type="evidence" value="ECO:0007669"/>
    <property type="project" value="InterPro"/>
</dbReference>
<evidence type="ECO:0000313" key="4">
    <source>
        <dbReference type="Proteomes" id="UP000001593"/>
    </source>
</evidence>
<feature type="signal peptide" evidence="1">
    <location>
        <begin position="1"/>
        <end position="19"/>
    </location>
</feature>
<proteinExistence type="predicted"/>
<evidence type="ECO:0000259" key="2">
    <source>
        <dbReference type="SMART" id="SM00458"/>
    </source>
</evidence>